<dbReference type="InterPro" id="IPR023780">
    <property type="entry name" value="Chromo_domain"/>
</dbReference>
<evidence type="ECO:0000313" key="4">
    <source>
        <dbReference type="EMBL" id="KAA6412428.1"/>
    </source>
</evidence>
<reference evidence="4 5" key="1">
    <citation type="submission" date="2019-09" db="EMBL/GenBank/DDBJ databases">
        <title>The hologenome of the rock-dwelling lichen Lasallia pustulata.</title>
        <authorList>
            <person name="Greshake Tzovaras B."/>
            <person name="Segers F."/>
            <person name="Bicker A."/>
            <person name="Dal Grande F."/>
            <person name="Otte J."/>
            <person name="Hankeln T."/>
            <person name="Schmitt I."/>
            <person name="Ebersberger I."/>
        </authorList>
    </citation>
    <scope>NUCLEOTIDE SEQUENCE [LARGE SCALE GENOMIC DNA]</scope>
    <source>
        <strain evidence="4">A1-1</strain>
    </source>
</reference>
<comment type="subunit">
    <text evidence="1">Component of the NuA4 histone acetyltransferase complex.</text>
</comment>
<feature type="compositionally biased region" description="Acidic residues" evidence="2">
    <location>
        <begin position="172"/>
        <end position="181"/>
    </location>
</feature>
<dbReference type="SUPFAM" id="SSF54160">
    <property type="entry name" value="Chromo domain-like"/>
    <property type="match status" value="1"/>
</dbReference>
<dbReference type="CDD" id="cd18966">
    <property type="entry name" value="chromodomain"/>
    <property type="match status" value="1"/>
</dbReference>
<protein>
    <recommendedName>
        <fullName evidence="3">Chromo domain-containing protein</fullName>
    </recommendedName>
</protein>
<gene>
    <name evidence="4" type="ORF">FRX48_03418</name>
</gene>
<feature type="compositionally biased region" description="Polar residues" evidence="2">
    <location>
        <begin position="16"/>
        <end position="25"/>
    </location>
</feature>
<feature type="compositionally biased region" description="Polar residues" evidence="2">
    <location>
        <begin position="446"/>
        <end position="458"/>
    </location>
</feature>
<dbReference type="Proteomes" id="UP000324767">
    <property type="component" value="Unassembled WGS sequence"/>
</dbReference>
<dbReference type="InterPro" id="IPR016197">
    <property type="entry name" value="Chromo-like_dom_sf"/>
</dbReference>
<dbReference type="SMART" id="SM00298">
    <property type="entry name" value="CHROMO"/>
    <property type="match status" value="1"/>
</dbReference>
<evidence type="ECO:0000259" key="3">
    <source>
        <dbReference type="PROSITE" id="PS50013"/>
    </source>
</evidence>
<feature type="domain" description="Chromo" evidence="3">
    <location>
        <begin position="32"/>
        <end position="68"/>
    </location>
</feature>
<feature type="compositionally biased region" description="Basic residues" evidence="2">
    <location>
        <begin position="112"/>
        <end position="123"/>
    </location>
</feature>
<dbReference type="EMBL" id="VXIT01000005">
    <property type="protein sequence ID" value="KAA6412428.1"/>
    <property type="molecule type" value="Genomic_DNA"/>
</dbReference>
<dbReference type="OrthoDB" id="1918685at2759"/>
<feature type="compositionally biased region" description="Basic and acidic residues" evidence="2">
    <location>
        <begin position="225"/>
        <end position="252"/>
    </location>
</feature>
<dbReference type="PROSITE" id="PS50013">
    <property type="entry name" value="CHROMO_2"/>
    <property type="match status" value="1"/>
</dbReference>
<evidence type="ECO:0000256" key="2">
    <source>
        <dbReference type="SAM" id="MobiDB-lite"/>
    </source>
</evidence>
<name>A0A5M8PS85_9LECA</name>
<dbReference type="InterPro" id="IPR000953">
    <property type="entry name" value="Chromo/chromo_shadow_dom"/>
</dbReference>
<feature type="region of interest" description="Disordered" evidence="2">
    <location>
        <begin position="110"/>
        <end position="404"/>
    </location>
</feature>
<evidence type="ECO:0000313" key="5">
    <source>
        <dbReference type="Proteomes" id="UP000324767"/>
    </source>
</evidence>
<sequence>MSKVDGSGWPEEGDTDTVSINSTVPSEPREEYPLEGVLAERMNGGIKEYLVQWEGYPEERCTWETESNFQDDGTLHLWQARKMRIARGLDKPYDVNALEARVEAWIAATEKRKARRRDKRRRLGLSVPSKETSEASSDEAERVPSNSPRRAQGSQKGGLVKVRVPDYSGFVVDDESEDEDDPRSATRRRGKPKPSKPAGGSSDEALTDDSLMEDLHNKAVQQRKKPLEDRTVKICSSEREPRKRNETREPPVKRRSNIPTADLPRRVATSSASHASTATKKTPKPERSQMGTAGRGPARLIQKLSGPKAKRKVTGAAVLGNWAAKVKPRKLSEPQPRKPSLGGSKPETFNKLSTKRRYEKAGRNEPAPDPKHLTFVNLKAAKEAKPSIQLPSPRELVKANEPTKTPYQLIQERLAREEEQRPVDDTMLAGVYTSTDTSGPVKHEQTPSPQTESGTPPHSNDKTESIMESKSVPDVAMSSEPSLWNSARDPRLSPSPNPPAPIVHQGPIRNSVSIDNSGQEFGTPRNIAIPDVTNVDIAPPLAPASFFNDGRIKDYSDVFATIVVGPVGQEVAQVRFRGLDKPWKRLLLGIKVGPRQMHVWFRQICNAEDYRAYYHEGDAQYGGAGHIVAFPQTAAVVEAMAEKLRIRAAGGLFFTTHFTMVIYPTGMGAWSFLDGIPGGTSTEACLRFVMRTPVPHMLEDDPDFEALDPQQSILDGESGINSIFRNIFHIEYSRLIPQIAQQPDDSSKTFFLIFPHSHEGQHDLTVNFLEANDATIYSSSTPGAWDYFCNYVNIGVVLIHDAFHTLHLIPGLARLLRKTINIFAIDLHVAPLEKTLVRLFPHGAAVLLTDSVILLHPQKALFILKWFHGSILREKPLNTWKMVMRPRFRDWILRIIEDRSVEDGEIYVEIYAVIYKLLPMDLMDEDDDFQSPSEYAPMVCPKELSRYDLNVGIGRQAKDIDGMTGNDMRLVEWFAGWTRTKLEYFRKLHVICTAEKDNEMRREWMRRWTYLEIMTPEECFKAHRIVTEKKKESGKGTQKMEQSR</sequence>
<dbReference type="Gene3D" id="2.40.50.40">
    <property type="match status" value="1"/>
</dbReference>
<dbReference type="Pfam" id="PF00385">
    <property type="entry name" value="Chromo"/>
    <property type="match status" value="1"/>
</dbReference>
<feature type="region of interest" description="Disordered" evidence="2">
    <location>
        <begin position="431"/>
        <end position="512"/>
    </location>
</feature>
<feature type="compositionally biased region" description="Basic residues" evidence="2">
    <location>
        <begin position="185"/>
        <end position="194"/>
    </location>
</feature>
<feature type="compositionally biased region" description="Low complexity" evidence="2">
    <location>
        <begin position="268"/>
        <end position="280"/>
    </location>
</feature>
<feature type="region of interest" description="Disordered" evidence="2">
    <location>
        <begin position="1"/>
        <end position="31"/>
    </location>
</feature>
<dbReference type="AlphaFoldDB" id="A0A5M8PS85"/>
<feature type="compositionally biased region" description="Polar residues" evidence="2">
    <location>
        <begin position="144"/>
        <end position="154"/>
    </location>
</feature>
<feature type="compositionally biased region" description="Basic and acidic residues" evidence="2">
    <location>
        <begin position="359"/>
        <end position="372"/>
    </location>
</feature>
<accession>A0A5M8PS85</accession>
<proteinExistence type="predicted"/>
<dbReference type="GO" id="GO:0006338">
    <property type="term" value="P:chromatin remodeling"/>
    <property type="evidence" value="ECO:0007669"/>
    <property type="project" value="UniProtKB-ARBA"/>
</dbReference>
<evidence type="ECO:0000256" key="1">
    <source>
        <dbReference type="ARBA" id="ARBA00011353"/>
    </source>
</evidence>
<comment type="caution">
    <text evidence="4">The sequence shown here is derived from an EMBL/GenBank/DDBJ whole genome shotgun (WGS) entry which is preliminary data.</text>
</comment>
<organism evidence="4 5">
    <name type="scientific">Lasallia pustulata</name>
    <dbReference type="NCBI Taxonomy" id="136370"/>
    <lineage>
        <taxon>Eukaryota</taxon>
        <taxon>Fungi</taxon>
        <taxon>Dikarya</taxon>
        <taxon>Ascomycota</taxon>
        <taxon>Pezizomycotina</taxon>
        <taxon>Lecanoromycetes</taxon>
        <taxon>OSLEUM clade</taxon>
        <taxon>Umbilicariomycetidae</taxon>
        <taxon>Umbilicariales</taxon>
        <taxon>Umbilicariaceae</taxon>
        <taxon>Lasallia</taxon>
    </lineage>
</organism>